<keyword evidence="4" id="KW-1003">Cell membrane</keyword>
<dbReference type="InterPro" id="IPR035906">
    <property type="entry name" value="MetI-like_sf"/>
</dbReference>
<feature type="transmembrane region" description="Helical" evidence="8">
    <location>
        <begin position="171"/>
        <end position="192"/>
    </location>
</feature>
<comment type="caution">
    <text evidence="10">The sequence shown here is derived from an EMBL/GenBank/DDBJ whole genome shotgun (WGS) entry which is preliminary data.</text>
</comment>
<name>A0A3M8LRD3_9MICO</name>
<accession>A0A3M8LRD3</accession>
<organism evidence="10 11">
    <name type="scientific">Cryobacterium tepidiphilum</name>
    <dbReference type="NCBI Taxonomy" id="2486026"/>
    <lineage>
        <taxon>Bacteria</taxon>
        <taxon>Bacillati</taxon>
        <taxon>Actinomycetota</taxon>
        <taxon>Actinomycetes</taxon>
        <taxon>Micrococcales</taxon>
        <taxon>Microbacteriaceae</taxon>
        <taxon>Cryobacterium</taxon>
    </lineage>
</organism>
<evidence type="ECO:0000256" key="8">
    <source>
        <dbReference type="RuleBase" id="RU363032"/>
    </source>
</evidence>
<dbReference type="SUPFAM" id="SSF161098">
    <property type="entry name" value="MetI-like"/>
    <property type="match status" value="1"/>
</dbReference>
<dbReference type="Pfam" id="PF00528">
    <property type="entry name" value="BPD_transp_1"/>
    <property type="match status" value="1"/>
</dbReference>
<feature type="transmembrane region" description="Helical" evidence="8">
    <location>
        <begin position="30"/>
        <end position="49"/>
    </location>
</feature>
<feature type="transmembrane region" description="Helical" evidence="8">
    <location>
        <begin position="125"/>
        <end position="151"/>
    </location>
</feature>
<sequence>MTTTVISTLEIDPDGNRGHLERARSRHNRLVAWGLVIPALAALIVSYAYPLVWMIRMSFNIGLGDGLYVETYSLDSYLKSLSDSYYWEVIGNTLFLGVLVAVLCVAVSYPIALFLARTNSKWKSLLVALAIAPLLTSAVVRTFGWIVILGTQGLVNSTLKGWGLIDTPLPLANSFTGVAIGLVEIFMPYAILGMMSGFGRLNTQLEEAASSLGANRAAVFFRITLPLSLPGLLTALLLVFVLTISTFVTPQLLGGGRVHVMATEIYDQTTGLLNWPFAASLSVILLILFGSVVALYQRAARRLGA</sequence>
<dbReference type="EMBL" id="RDSR01000001">
    <property type="protein sequence ID" value="RNE67304.1"/>
    <property type="molecule type" value="Genomic_DNA"/>
</dbReference>
<feature type="transmembrane region" description="Helical" evidence="8">
    <location>
        <begin position="273"/>
        <end position="296"/>
    </location>
</feature>
<feature type="transmembrane region" description="Helical" evidence="8">
    <location>
        <begin position="232"/>
        <end position="253"/>
    </location>
</feature>
<protein>
    <submittedName>
        <fullName evidence="10">ABC transporter permease</fullName>
    </submittedName>
</protein>
<evidence type="ECO:0000256" key="6">
    <source>
        <dbReference type="ARBA" id="ARBA00022989"/>
    </source>
</evidence>
<feature type="domain" description="ABC transmembrane type-1" evidence="9">
    <location>
        <begin position="90"/>
        <end position="296"/>
    </location>
</feature>
<dbReference type="PROSITE" id="PS50928">
    <property type="entry name" value="ABC_TM1"/>
    <property type="match status" value="1"/>
</dbReference>
<dbReference type="InterPro" id="IPR000515">
    <property type="entry name" value="MetI-like"/>
</dbReference>
<keyword evidence="5 8" id="KW-0812">Transmembrane</keyword>
<evidence type="ECO:0000256" key="4">
    <source>
        <dbReference type="ARBA" id="ARBA00022475"/>
    </source>
</evidence>
<keyword evidence="6 8" id="KW-1133">Transmembrane helix</keyword>
<evidence type="ECO:0000256" key="1">
    <source>
        <dbReference type="ARBA" id="ARBA00004651"/>
    </source>
</evidence>
<evidence type="ECO:0000313" key="11">
    <source>
        <dbReference type="Proteomes" id="UP000279859"/>
    </source>
</evidence>
<dbReference type="Proteomes" id="UP000279859">
    <property type="component" value="Unassembled WGS sequence"/>
</dbReference>
<feature type="transmembrane region" description="Helical" evidence="8">
    <location>
        <begin position="94"/>
        <end position="116"/>
    </location>
</feature>
<dbReference type="GO" id="GO:0005886">
    <property type="term" value="C:plasma membrane"/>
    <property type="evidence" value="ECO:0007669"/>
    <property type="project" value="UniProtKB-SubCell"/>
</dbReference>
<evidence type="ECO:0000256" key="2">
    <source>
        <dbReference type="ARBA" id="ARBA00007069"/>
    </source>
</evidence>
<evidence type="ECO:0000259" key="9">
    <source>
        <dbReference type="PROSITE" id="PS50928"/>
    </source>
</evidence>
<dbReference type="PANTHER" id="PTHR42929:SF5">
    <property type="entry name" value="ABC TRANSPORTER PERMEASE PROTEIN"/>
    <property type="match status" value="1"/>
</dbReference>
<evidence type="ECO:0000256" key="7">
    <source>
        <dbReference type="ARBA" id="ARBA00023136"/>
    </source>
</evidence>
<dbReference type="CDD" id="cd06261">
    <property type="entry name" value="TM_PBP2"/>
    <property type="match status" value="1"/>
</dbReference>
<keyword evidence="11" id="KW-1185">Reference proteome</keyword>
<dbReference type="RefSeq" id="WP_123044336.1">
    <property type="nucleotide sequence ID" value="NZ_RDSR01000001.1"/>
</dbReference>
<comment type="subcellular location">
    <subcellularLocation>
        <location evidence="1 8">Cell membrane</location>
        <topology evidence="1 8">Multi-pass membrane protein</topology>
    </subcellularLocation>
</comment>
<proteinExistence type="inferred from homology"/>
<reference evidence="10 11" key="1">
    <citation type="submission" date="2018-11" db="EMBL/GenBank/DDBJ databases">
        <title>Cryobacterium sp. nov., isolated from rhizosphere soil of lettuce.</title>
        <authorList>
            <person name="Wang Y."/>
        </authorList>
    </citation>
    <scope>NUCLEOTIDE SEQUENCE [LARGE SCALE GENOMIC DNA]</scope>
    <source>
        <strain evidence="10 11">NEAU-85</strain>
    </source>
</reference>
<keyword evidence="3 8" id="KW-0813">Transport</keyword>
<dbReference type="AlphaFoldDB" id="A0A3M8LRD3"/>
<gene>
    <name evidence="10" type="ORF">EEJ31_00535</name>
</gene>
<keyword evidence="7 8" id="KW-0472">Membrane</keyword>
<evidence type="ECO:0000313" key="10">
    <source>
        <dbReference type="EMBL" id="RNE67304.1"/>
    </source>
</evidence>
<comment type="similarity">
    <text evidence="2">Belongs to the binding-protein-dependent transport system permease family. CysTW subfamily.</text>
</comment>
<evidence type="ECO:0000256" key="5">
    <source>
        <dbReference type="ARBA" id="ARBA00022692"/>
    </source>
</evidence>
<dbReference type="OrthoDB" id="9808619at2"/>
<dbReference type="Gene3D" id="1.10.3720.10">
    <property type="entry name" value="MetI-like"/>
    <property type="match status" value="1"/>
</dbReference>
<dbReference type="PANTHER" id="PTHR42929">
    <property type="entry name" value="INNER MEMBRANE ABC TRANSPORTER PERMEASE PROTEIN YDCU-RELATED-RELATED"/>
    <property type="match status" value="1"/>
</dbReference>
<dbReference type="GO" id="GO:0055085">
    <property type="term" value="P:transmembrane transport"/>
    <property type="evidence" value="ECO:0007669"/>
    <property type="project" value="InterPro"/>
</dbReference>
<evidence type="ECO:0000256" key="3">
    <source>
        <dbReference type="ARBA" id="ARBA00022448"/>
    </source>
</evidence>